<evidence type="ECO:0000313" key="13">
    <source>
        <dbReference type="EMBL" id="KAK7106351.1"/>
    </source>
</evidence>
<dbReference type="SUPFAM" id="SSF57424">
    <property type="entry name" value="LDL receptor-like module"/>
    <property type="match status" value="3"/>
</dbReference>
<feature type="signal peptide" evidence="11">
    <location>
        <begin position="1"/>
        <end position="19"/>
    </location>
</feature>
<dbReference type="Pfam" id="PF00057">
    <property type="entry name" value="Ldl_recept_a"/>
    <property type="match status" value="3"/>
</dbReference>
<reference evidence="13 14" key="1">
    <citation type="submission" date="2024-02" db="EMBL/GenBank/DDBJ databases">
        <title>Chromosome-scale genome assembly of the rough periwinkle Littorina saxatilis.</title>
        <authorList>
            <person name="De Jode A."/>
            <person name="Faria R."/>
            <person name="Formenti G."/>
            <person name="Sims Y."/>
            <person name="Smith T.P."/>
            <person name="Tracey A."/>
            <person name="Wood J.M.D."/>
            <person name="Zagrodzka Z.B."/>
            <person name="Johannesson K."/>
            <person name="Butlin R.K."/>
            <person name="Leder E.H."/>
        </authorList>
    </citation>
    <scope>NUCLEOTIDE SEQUENCE [LARGE SCALE GENOMIC DNA]</scope>
    <source>
        <strain evidence="13">Snail1</strain>
        <tissue evidence="13">Muscle</tissue>
    </source>
</reference>
<dbReference type="CDD" id="cd00096">
    <property type="entry name" value="Ig"/>
    <property type="match status" value="1"/>
</dbReference>
<evidence type="ECO:0000256" key="6">
    <source>
        <dbReference type="ARBA" id="ARBA00023136"/>
    </source>
</evidence>
<accession>A0AAN9GFL2</accession>
<dbReference type="CDD" id="cd00112">
    <property type="entry name" value="LDLa"/>
    <property type="match status" value="1"/>
</dbReference>
<dbReference type="SUPFAM" id="SSF48726">
    <property type="entry name" value="Immunoglobulin"/>
    <property type="match status" value="1"/>
</dbReference>
<feature type="domain" description="Ig-like" evidence="12">
    <location>
        <begin position="219"/>
        <end position="257"/>
    </location>
</feature>
<evidence type="ECO:0000313" key="14">
    <source>
        <dbReference type="Proteomes" id="UP001374579"/>
    </source>
</evidence>
<dbReference type="AlphaFoldDB" id="A0AAN9GFL2"/>
<dbReference type="PANTHER" id="PTHR24270">
    <property type="entry name" value="LOW-DENSITY LIPOPROTEIN RECEPTOR-RELATED"/>
    <property type="match status" value="1"/>
</dbReference>
<dbReference type="GO" id="GO:0016192">
    <property type="term" value="P:vesicle-mediated transport"/>
    <property type="evidence" value="ECO:0007669"/>
    <property type="project" value="UniProtKB-ARBA"/>
</dbReference>
<dbReference type="Gene3D" id="4.10.400.10">
    <property type="entry name" value="Low-density Lipoprotein Receptor"/>
    <property type="match status" value="3"/>
</dbReference>
<dbReference type="InterPro" id="IPR002172">
    <property type="entry name" value="LDrepeatLR_classA_rpt"/>
</dbReference>
<dbReference type="PROSITE" id="PS01209">
    <property type="entry name" value="LDLRA_1"/>
    <property type="match status" value="2"/>
</dbReference>
<dbReference type="EMBL" id="JBAMIC010000007">
    <property type="protein sequence ID" value="KAK7106351.1"/>
    <property type="molecule type" value="Genomic_DNA"/>
</dbReference>
<comment type="caution">
    <text evidence="13">The sequence shown here is derived from an EMBL/GenBank/DDBJ whole genome shotgun (WGS) entry which is preliminary data.</text>
</comment>
<dbReference type="PRINTS" id="PR00261">
    <property type="entry name" value="LDLRECEPTOR"/>
</dbReference>
<keyword evidence="14" id="KW-1185">Reference proteome</keyword>
<feature type="disulfide bond" evidence="9">
    <location>
        <begin position="103"/>
        <end position="115"/>
    </location>
</feature>
<feature type="disulfide bond" evidence="9">
    <location>
        <begin position="44"/>
        <end position="59"/>
    </location>
</feature>
<evidence type="ECO:0000256" key="10">
    <source>
        <dbReference type="SAM" id="Phobius"/>
    </source>
</evidence>
<dbReference type="InterPro" id="IPR003599">
    <property type="entry name" value="Ig_sub"/>
</dbReference>
<dbReference type="SMART" id="SM00408">
    <property type="entry name" value="IGc2"/>
    <property type="match status" value="1"/>
</dbReference>
<keyword evidence="8" id="KW-0325">Glycoprotein</keyword>
<evidence type="ECO:0000256" key="1">
    <source>
        <dbReference type="ARBA" id="ARBA00004167"/>
    </source>
</evidence>
<proteinExistence type="predicted"/>
<dbReference type="GO" id="GO:0012505">
    <property type="term" value="C:endomembrane system"/>
    <property type="evidence" value="ECO:0007669"/>
    <property type="project" value="UniProtKB-SubCell"/>
</dbReference>
<evidence type="ECO:0000259" key="12">
    <source>
        <dbReference type="PROSITE" id="PS50835"/>
    </source>
</evidence>
<dbReference type="InterPro" id="IPR050685">
    <property type="entry name" value="LDLR"/>
</dbReference>
<name>A0AAN9GFL2_9CAEN</name>
<dbReference type="InterPro" id="IPR003598">
    <property type="entry name" value="Ig_sub2"/>
</dbReference>
<dbReference type="InterPro" id="IPR036055">
    <property type="entry name" value="LDL_receptor-like_sf"/>
</dbReference>
<feature type="domain" description="Ig-like" evidence="12">
    <location>
        <begin position="509"/>
        <end position="617"/>
    </location>
</feature>
<feature type="disulfide bond" evidence="9">
    <location>
        <begin position="122"/>
        <end position="137"/>
    </location>
</feature>
<evidence type="ECO:0000256" key="3">
    <source>
        <dbReference type="ARBA" id="ARBA00022692"/>
    </source>
</evidence>
<feature type="disulfide bond" evidence="9">
    <location>
        <begin position="110"/>
        <end position="128"/>
    </location>
</feature>
<feature type="transmembrane region" description="Helical" evidence="10">
    <location>
        <begin position="633"/>
        <end position="656"/>
    </location>
</feature>
<keyword evidence="4" id="KW-0677">Repeat</keyword>
<dbReference type="InterPro" id="IPR023415">
    <property type="entry name" value="LDLR_class-A_CS"/>
</dbReference>
<dbReference type="Pfam" id="PF13927">
    <property type="entry name" value="Ig_3"/>
    <property type="match status" value="1"/>
</dbReference>
<keyword evidence="3 10" id="KW-0812">Transmembrane</keyword>
<feature type="disulfide bond" evidence="9">
    <location>
        <begin position="64"/>
        <end position="76"/>
    </location>
</feature>
<feature type="disulfide bond" evidence="9">
    <location>
        <begin position="83"/>
        <end position="98"/>
    </location>
</feature>
<feature type="chain" id="PRO_5042948742" description="Ig-like domain-containing protein" evidence="11">
    <location>
        <begin position="20"/>
        <end position="830"/>
    </location>
</feature>
<evidence type="ECO:0000256" key="4">
    <source>
        <dbReference type="ARBA" id="ARBA00022737"/>
    </source>
</evidence>
<dbReference type="FunFam" id="4.10.400.10:FF:000065">
    <property type="entry name" value="Transmembrane protease serine 7"/>
    <property type="match status" value="1"/>
</dbReference>
<organism evidence="13 14">
    <name type="scientific">Littorina saxatilis</name>
    <dbReference type="NCBI Taxonomy" id="31220"/>
    <lineage>
        <taxon>Eukaryota</taxon>
        <taxon>Metazoa</taxon>
        <taxon>Spiralia</taxon>
        <taxon>Lophotrochozoa</taxon>
        <taxon>Mollusca</taxon>
        <taxon>Gastropoda</taxon>
        <taxon>Caenogastropoda</taxon>
        <taxon>Littorinimorpha</taxon>
        <taxon>Littorinoidea</taxon>
        <taxon>Littorinidae</taxon>
        <taxon>Littorina</taxon>
    </lineage>
</organism>
<evidence type="ECO:0000256" key="9">
    <source>
        <dbReference type="PROSITE-ProRule" id="PRU00124"/>
    </source>
</evidence>
<keyword evidence="7 9" id="KW-1015">Disulfide bond</keyword>
<keyword evidence="6 10" id="KW-0472">Membrane</keyword>
<dbReference type="SMART" id="SM00192">
    <property type="entry name" value="LDLa"/>
    <property type="match status" value="3"/>
</dbReference>
<dbReference type="InterPro" id="IPR007110">
    <property type="entry name" value="Ig-like_dom"/>
</dbReference>
<sequence>MKGHCILLLLSSMFAQVTPEPEQCQGGGWRCGNNNLCIWREDRCDGDDDCGDGSDEDNCEQWMCPLDRWKCSNNRCVSLYSRCDGDDDCGDGSDEDKCDQWQCPADRWRCDNNRCISRHRRCDGGNDCGDSSDEQNCGRVQIICPLYVMENASQTCQCRQRTLDTHGGVTVTWPGHSRSDKLTLVNVQRKDNGTQYTCEVTAGGVVYRASYTLLVAFGPHAGDVRLEGPTDLISNGSQTFTLTCNAADVYPTPYYTWGGVACNNRVPQNVCVFTPNPEADDMKTMTCTAVSIYGGSNPMDLRFIPTKIASKELQLQFSYPPLQNPDIQPQVTERDYIRTGDKLICTVTGGKPLVDSVHFYCIQPHLPDETDNHDATSVSSSLTVTLDQRSTNTALECFCSTTWNFEQHFYKLSSTRLFKNEHPPKGNPLIQKYTQGREFLRPGDVLTCTVSGGKPIVESVHFYCINPDLPDGTDQVFAESVSSSVRVNSTGDNAEVGMTCFCNATWIRPESYQLASTAVFLFEEKAVVETFSFNGTNQTYLVDEDDMATLNLICVVSGRPFPNVTITKDQKSISSADVFYRKTGNWSHEAVLTLSAVQCRDMGTFTCTADSSVTELNRKSILLNVACKESAEFWKLACGAAGGVIVFVVVIVVVVVSCKKRNKIFKAALTARESIRSGVYSVIEDLIALERRSRPLPPLPQPTHNRPLILQSESSTGLFGSADLTDTCNCKSIGNQSGSVSSFLSTGSLDTRKTVARRTHTDSSYAYNKLQLCAGHSKLCRDPDDSHTPTMGDGAPRATNTAYNHVLPGQPSLYKDSSYDHITNTRFLKQ</sequence>
<evidence type="ECO:0000256" key="5">
    <source>
        <dbReference type="ARBA" id="ARBA00022989"/>
    </source>
</evidence>
<comment type="caution">
    <text evidence="9">Lacks conserved residue(s) required for the propagation of feature annotation.</text>
</comment>
<dbReference type="GO" id="GO:0005886">
    <property type="term" value="C:plasma membrane"/>
    <property type="evidence" value="ECO:0007669"/>
    <property type="project" value="TreeGrafter"/>
</dbReference>
<evidence type="ECO:0000256" key="8">
    <source>
        <dbReference type="ARBA" id="ARBA00023180"/>
    </source>
</evidence>
<protein>
    <recommendedName>
        <fullName evidence="12">Ig-like domain-containing protein</fullName>
    </recommendedName>
</protein>
<dbReference type="Proteomes" id="UP001374579">
    <property type="component" value="Unassembled WGS sequence"/>
</dbReference>
<gene>
    <name evidence="13" type="ORF">V1264_017616</name>
</gene>
<feature type="disulfide bond" evidence="9">
    <location>
        <begin position="71"/>
        <end position="89"/>
    </location>
</feature>
<dbReference type="PROSITE" id="PS50835">
    <property type="entry name" value="IG_LIKE"/>
    <property type="match status" value="2"/>
</dbReference>
<evidence type="ECO:0000256" key="2">
    <source>
        <dbReference type="ARBA" id="ARBA00004308"/>
    </source>
</evidence>
<keyword evidence="5 10" id="KW-1133">Transmembrane helix</keyword>
<evidence type="ECO:0000256" key="11">
    <source>
        <dbReference type="SAM" id="SignalP"/>
    </source>
</evidence>
<comment type="subcellular location">
    <subcellularLocation>
        <location evidence="2">Endomembrane system</location>
    </subcellularLocation>
    <subcellularLocation>
        <location evidence="1">Membrane</location>
        <topology evidence="1">Single-pass membrane protein</topology>
    </subcellularLocation>
</comment>
<dbReference type="SMART" id="SM00409">
    <property type="entry name" value="IG"/>
    <property type="match status" value="2"/>
</dbReference>
<dbReference type="InterPro" id="IPR036179">
    <property type="entry name" value="Ig-like_dom_sf"/>
</dbReference>
<evidence type="ECO:0000256" key="7">
    <source>
        <dbReference type="ARBA" id="ARBA00023157"/>
    </source>
</evidence>
<dbReference type="InterPro" id="IPR013783">
    <property type="entry name" value="Ig-like_fold"/>
</dbReference>
<dbReference type="PROSITE" id="PS50068">
    <property type="entry name" value="LDLRA_2"/>
    <property type="match status" value="3"/>
</dbReference>
<keyword evidence="11" id="KW-0732">Signal</keyword>
<dbReference type="Gene3D" id="2.60.40.10">
    <property type="entry name" value="Immunoglobulins"/>
    <property type="match status" value="1"/>
</dbReference>